<name>A0A0B1TPD2_OESDE</name>
<dbReference type="Proteomes" id="UP000053660">
    <property type="component" value="Unassembled WGS sequence"/>
</dbReference>
<reference evidence="1 2" key="1">
    <citation type="submission" date="2014-03" db="EMBL/GenBank/DDBJ databases">
        <title>Draft genome of the hookworm Oesophagostomum dentatum.</title>
        <authorList>
            <person name="Mitreva M."/>
        </authorList>
    </citation>
    <scope>NUCLEOTIDE SEQUENCE [LARGE SCALE GENOMIC DNA]</scope>
    <source>
        <strain evidence="1 2">OD-Hann</strain>
    </source>
</reference>
<dbReference type="AlphaFoldDB" id="A0A0B1TPD2"/>
<proteinExistence type="predicted"/>
<sequence length="161" mass="18654">MSFTYEDMQWIAVHHLLHNEIVLNNNIFMNYLDRESCYFPMLKNVLETHEAAVFEDEEGLKKPEAAGNEDGLEKFLGKIRQLQERTENCQGMTQGKADQMCKVLLDVIDKIDKKLEKVTCFLYTVDTGAYIFVRRFFLRSLRGGTAGENLPRTFFLAFIKG</sequence>
<accession>A0A0B1TPD2</accession>
<dbReference type="OrthoDB" id="5874785at2759"/>
<organism evidence="1 2">
    <name type="scientific">Oesophagostomum dentatum</name>
    <name type="common">Nodular worm</name>
    <dbReference type="NCBI Taxonomy" id="61180"/>
    <lineage>
        <taxon>Eukaryota</taxon>
        <taxon>Metazoa</taxon>
        <taxon>Ecdysozoa</taxon>
        <taxon>Nematoda</taxon>
        <taxon>Chromadorea</taxon>
        <taxon>Rhabditida</taxon>
        <taxon>Rhabditina</taxon>
        <taxon>Rhabditomorpha</taxon>
        <taxon>Strongyloidea</taxon>
        <taxon>Strongylidae</taxon>
        <taxon>Oesophagostomum</taxon>
    </lineage>
</organism>
<gene>
    <name evidence="1" type="ORF">OESDEN_02049</name>
</gene>
<keyword evidence="2" id="KW-1185">Reference proteome</keyword>
<dbReference type="EMBL" id="KN549372">
    <property type="protein sequence ID" value="KHJ97976.1"/>
    <property type="molecule type" value="Genomic_DNA"/>
</dbReference>
<evidence type="ECO:0000313" key="1">
    <source>
        <dbReference type="EMBL" id="KHJ97976.1"/>
    </source>
</evidence>
<protein>
    <submittedName>
        <fullName evidence="1">Uncharacterized protein</fullName>
    </submittedName>
</protein>
<evidence type="ECO:0000313" key="2">
    <source>
        <dbReference type="Proteomes" id="UP000053660"/>
    </source>
</evidence>